<organism evidence="3 4">
    <name type="scientific">Solitalea koreensis</name>
    <dbReference type="NCBI Taxonomy" id="543615"/>
    <lineage>
        <taxon>Bacteria</taxon>
        <taxon>Pseudomonadati</taxon>
        <taxon>Bacteroidota</taxon>
        <taxon>Sphingobacteriia</taxon>
        <taxon>Sphingobacteriales</taxon>
        <taxon>Sphingobacteriaceae</taxon>
        <taxon>Solitalea</taxon>
    </lineage>
</organism>
<dbReference type="PANTHER" id="PTHR36113">
    <property type="entry name" value="LYASE, PUTATIVE-RELATED-RELATED"/>
    <property type="match status" value="1"/>
</dbReference>
<dbReference type="Gene3D" id="3.10.180.10">
    <property type="entry name" value="2,3-Dihydroxybiphenyl 1,2-Dioxygenase, domain 1"/>
    <property type="match status" value="1"/>
</dbReference>
<dbReference type="GO" id="GO:0016829">
    <property type="term" value="F:lyase activity"/>
    <property type="evidence" value="ECO:0007669"/>
    <property type="project" value="UniProtKB-KW"/>
</dbReference>
<dbReference type="PROSITE" id="PS51819">
    <property type="entry name" value="VOC"/>
    <property type="match status" value="1"/>
</dbReference>
<dbReference type="Pfam" id="PF00903">
    <property type="entry name" value="Glyoxalase"/>
    <property type="match status" value="1"/>
</dbReference>
<keyword evidence="1" id="KW-0479">Metal-binding</keyword>
<dbReference type="InterPro" id="IPR051332">
    <property type="entry name" value="Fosfomycin_Res_Enzymes"/>
</dbReference>
<dbReference type="EMBL" id="FXSZ01000006">
    <property type="protein sequence ID" value="SMO69552.1"/>
    <property type="molecule type" value="Genomic_DNA"/>
</dbReference>
<evidence type="ECO:0000313" key="3">
    <source>
        <dbReference type="EMBL" id="SMO69552.1"/>
    </source>
</evidence>
<keyword evidence="4" id="KW-1185">Reference proteome</keyword>
<dbReference type="RefSeq" id="WP_142604151.1">
    <property type="nucleotide sequence ID" value="NZ_FXSZ01000006.1"/>
</dbReference>
<dbReference type="InterPro" id="IPR037523">
    <property type="entry name" value="VOC_core"/>
</dbReference>
<evidence type="ECO:0000256" key="1">
    <source>
        <dbReference type="ARBA" id="ARBA00022723"/>
    </source>
</evidence>
<keyword evidence="3" id="KW-0456">Lyase</keyword>
<dbReference type="InterPro" id="IPR029068">
    <property type="entry name" value="Glyas_Bleomycin-R_OHBP_Dase"/>
</dbReference>
<dbReference type="OrthoDB" id="9795618at2"/>
<dbReference type="InterPro" id="IPR004360">
    <property type="entry name" value="Glyas_Fos-R_dOase_dom"/>
</dbReference>
<reference evidence="3 4" key="1">
    <citation type="submission" date="2017-05" db="EMBL/GenBank/DDBJ databases">
        <authorList>
            <person name="Varghese N."/>
            <person name="Submissions S."/>
        </authorList>
    </citation>
    <scope>NUCLEOTIDE SEQUENCE [LARGE SCALE GENOMIC DNA]</scope>
    <source>
        <strain evidence="3 4">DSM 21342</strain>
    </source>
</reference>
<gene>
    <name evidence="3" type="ORF">SAMN06265350_106194</name>
</gene>
<evidence type="ECO:0000313" key="4">
    <source>
        <dbReference type="Proteomes" id="UP000315971"/>
    </source>
</evidence>
<dbReference type="GO" id="GO:0046872">
    <property type="term" value="F:metal ion binding"/>
    <property type="evidence" value="ECO:0007669"/>
    <property type="project" value="UniProtKB-KW"/>
</dbReference>
<dbReference type="PANTHER" id="PTHR36113:SF6">
    <property type="entry name" value="FOSFOMYCIN RESISTANCE PROTEIN FOSX"/>
    <property type="match status" value="1"/>
</dbReference>
<sequence length="128" mass="14699">MIKTRGLTHIALKVKDVKRSSRFYQKVFGTDEMYNAEGFIQVQTPGSHDIIVFEQSEIQLAQTGGIIHFGFRLIHIEDIKNVVKEVEDAGGIIKEQGEFCPGEPYVLFYDPDGYEIEVWYELPLARFN</sequence>
<name>A0A521DD90_9SPHI</name>
<accession>A0A521DD90</accession>
<dbReference type="AlphaFoldDB" id="A0A521DD90"/>
<evidence type="ECO:0000259" key="2">
    <source>
        <dbReference type="PROSITE" id="PS51819"/>
    </source>
</evidence>
<proteinExistence type="predicted"/>
<protein>
    <submittedName>
        <fullName evidence="3">Lactoylglutathione lyase</fullName>
    </submittedName>
</protein>
<dbReference type="CDD" id="cd06587">
    <property type="entry name" value="VOC"/>
    <property type="match status" value="1"/>
</dbReference>
<feature type="domain" description="VOC" evidence="2">
    <location>
        <begin position="6"/>
        <end position="121"/>
    </location>
</feature>
<dbReference type="SUPFAM" id="SSF54593">
    <property type="entry name" value="Glyoxalase/Bleomycin resistance protein/Dihydroxybiphenyl dioxygenase"/>
    <property type="match status" value="1"/>
</dbReference>
<dbReference type="Proteomes" id="UP000315971">
    <property type="component" value="Unassembled WGS sequence"/>
</dbReference>